<evidence type="ECO:0000256" key="5">
    <source>
        <dbReference type="ARBA" id="ARBA00022679"/>
    </source>
</evidence>
<evidence type="ECO:0000256" key="9">
    <source>
        <dbReference type="ARBA" id="ARBA00023012"/>
    </source>
</evidence>
<dbReference type="SUPFAM" id="SSF55874">
    <property type="entry name" value="ATPase domain of HSP90 chaperone/DNA topoisomerase II/histidine kinase"/>
    <property type="match status" value="1"/>
</dbReference>
<comment type="catalytic activity">
    <reaction evidence="1">
        <text>ATP + protein L-histidine = ADP + protein N-phospho-L-histidine.</text>
        <dbReference type="EC" id="2.7.13.3"/>
    </reaction>
</comment>
<keyword evidence="6 11" id="KW-0812">Transmembrane</keyword>
<keyword evidence="9" id="KW-0902">Two-component regulatory system</keyword>
<dbReference type="InterPro" id="IPR036890">
    <property type="entry name" value="HATPase_C_sf"/>
</dbReference>
<evidence type="ECO:0000259" key="12">
    <source>
        <dbReference type="PROSITE" id="PS50109"/>
    </source>
</evidence>
<evidence type="ECO:0000256" key="1">
    <source>
        <dbReference type="ARBA" id="ARBA00000085"/>
    </source>
</evidence>
<dbReference type="PROSITE" id="PS50109">
    <property type="entry name" value="HIS_KIN"/>
    <property type="match status" value="1"/>
</dbReference>
<dbReference type="InterPro" id="IPR050428">
    <property type="entry name" value="TCS_sensor_his_kinase"/>
</dbReference>
<dbReference type="PRINTS" id="PR00344">
    <property type="entry name" value="BCTRLSENSOR"/>
</dbReference>
<dbReference type="SMART" id="SM00388">
    <property type="entry name" value="HisKA"/>
    <property type="match status" value="1"/>
</dbReference>
<keyword evidence="8 11" id="KW-1133">Transmembrane helix</keyword>
<evidence type="ECO:0000256" key="7">
    <source>
        <dbReference type="ARBA" id="ARBA00022777"/>
    </source>
</evidence>
<comment type="subcellular location">
    <subcellularLocation>
        <location evidence="2">Membrane</location>
        <topology evidence="2">Multi-pass membrane protein</topology>
    </subcellularLocation>
</comment>
<dbReference type="Pfam" id="PF02518">
    <property type="entry name" value="HATPase_c"/>
    <property type="match status" value="1"/>
</dbReference>
<dbReference type="Gene3D" id="3.30.565.10">
    <property type="entry name" value="Histidine kinase-like ATPase, C-terminal domain"/>
    <property type="match status" value="1"/>
</dbReference>
<organism evidence="13 14">
    <name type="scientific">Phyllobacterium myrsinacearum</name>
    <dbReference type="NCBI Taxonomy" id="28101"/>
    <lineage>
        <taxon>Bacteria</taxon>
        <taxon>Pseudomonadati</taxon>
        <taxon>Pseudomonadota</taxon>
        <taxon>Alphaproteobacteria</taxon>
        <taxon>Hyphomicrobiales</taxon>
        <taxon>Phyllobacteriaceae</taxon>
        <taxon>Phyllobacterium</taxon>
    </lineage>
</organism>
<keyword evidence="14" id="KW-1185">Reference proteome</keyword>
<evidence type="ECO:0000256" key="4">
    <source>
        <dbReference type="ARBA" id="ARBA00022553"/>
    </source>
</evidence>
<evidence type="ECO:0000256" key="6">
    <source>
        <dbReference type="ARBA" id="ARBA00022692"/>
    </source>
</evidence>
<sequence length="455" mass="49706">MTEQPPQSLRRRLFWRLLAVQSVVLILVIAVLFGSGQLFDFRSTENTVEILEAGIGRDPQGGLMLKDTDAIRALRKDVPDLWYTIRDGQGRQLTEGDIPEEYAGIGNALDRIGQARFGWNIGDRERPTARMRWVETEAGRVQILTGSSALAPFFLVFLGISLILLKLVVPILGIIALGAFVATPLVVRRSLRGLEQAAAQADSIDIEKRGVRLTSAGMPSEVTPFVRAVNGALGRLDEGYDRQERFLADAAHELRTPIAILKTRVASLPQGMTKALLAEDTARLAVLAEQMLDLQRLKQDARHFIDVDLIQLAQRVVLDMGPLAFTAGYEVRFETAAANAVVTGDPVALERVVTNLVQNAVDHGGRAGTISVIVGRNWIEVADEGQGVPAELRERVFEPFFKRHHGTKGSGLGLKLVQEIINLHGGTIAVVPRSLGACFRVEFIPSMPESGQPAK</sequence>
<dbReference type="GO" id="GO:0000155">
    <property type="term" value="F:phosphorelay sensor kinase activity"/>
    <property type="evidence" value="ECO:0007669"/>
    <property type="project" value="InterPro"/>
</dbReference>
<evidence type="ECO:0000256" key="3">
    <source>
        <dbReference type="ARBA" id="ARBA00012438"/>
    </source>
</evidence>
<keyword evidence="5" id="KW-0808">Transferase</keyword>
<dbReference type="PANTHER" id="PTHR45436:SF15">
    <property type="entry name" value="SENSOR HISTIDINE KINASE CUSS"/>
    <property type="match status" value="1"/>
</dbReference>
<dbReference type="Proteomes" id="UP000238563">
    <property type="component" value="Unassembled WGS sequence"/>
</dbReference>
<dbReference type="OrthoDB" id="9809329at2"/>
<proteinExistence type="predicted"/>
<keyword evidence="4" id="KW-0597">Phosphoprotein</keyword>
<dbReference type="GO" id="GO:0005886">
    <property type="term" value="C:plasma membrane"/>
    <property type="evidence" value="ECO:0007669"/>
    <property type="project" value="TreeGrafter"/>
</dbReference>
<evidence type="ECO:0000256" key="11">
    <source>
        <dbReference type="SAM" id="Phobius"/>
    </source>
</evidence>
<dbReference type="SUPFAM" id="SSF47384">
    <property type="entry name" value="Homodimeric domain of signal transducing histidine kinase"/>
    <property type="match status" value="1"/>
</dbReference>
<name>A0A2S9JHI7_9HYPH</name>
<keyword evidence="7 13" id="KW-0418">Kinase</keyword>
<comment type="caution">
    <text evidence="13">The sequence shown here is derived from an EMBL/GenBank/DDBJ whole genome shotgun (WGS) entry which is preliminary data.</text>
</comment>
<evidence type="ECO:0000256" key="2">
    <source>
        <dbReference type="ARBA" id="ARBA00004141"/>
    </source>
</evidence>
<dbReference type="AlphaFoldDB" id="A0A2S9JHI7"/>
<dbReference type="SMART" id="SM00387">
    <property type="entry name" value="HATPase_c"/>
    <property type="match status" value="1"/>
</dbReference>
<dbReference type="CDD" id="cd00075">
    <property type="entry name" value="HATPase"/>
    <property type="match status" value="1"/>
</dbReference>
<dbReference type="InterPro" id="IPR005467">
    <property type="entry name" value="His_kinase_dom"/>
</dbReference>
<dbReference type="PANTHER" id="PTHR45436">
    <property type="entry name" value="SENSOR HISTIDINE KINASE YKOH"/>
    <property type="match status" value="1"/>
</dbReference>
<dbReference type="InterPro" id="IPR004358">
    <property type="entry name" value="Sig_transdc_His_kin-like_C"/>
</dbReference>
<gene>
    <name evidence="13" type="ORF">C5750_16310</name>
</gene>
<dbReference type="InterPro" id="IPR003661">
    <property type="entry name" value="HisK_dim/P_dom"/>
</dbReference>
<dbReference type="Gene3D" id="1.10.287.130">
    <property type="match status" value="1"/>
</dbReference>
<dbReference type="InterPro" id="IPR003594">
    <property type="entry name" value="HATPase_dom"/>
</dbReference>
<feature type="domain" description="Histidine kinase" evidence="12">
    <location>
        <begin position="249"/>
        <end position="447"/>
    </location>
</feature>
<evidence type="ECO:0000256" key="10">
    <source>
        <dbReference type="ARBA" id="ARBA00023136"/>
    </source>
</evidence>
<feature type="transmembrane region" description="Helical" evidence="11">
    <location>
        <begin position="13"/>
        <end position="33"/>
    </location>
</feature>
<dbReference type="EMBL" id="PVBT01000004">
    <property type="protein sequence ID" value="PRD52446.1"/>
    <property type="molecule type" value="Genomic_DNA"/>
</dbReference>
<dbReference type="InterPro" id="IPR036097">
    <property type="entry name" value="HisK_dim/P_sf"/>
</dbReference>
<evidence type="ECO:0000313" key="13">
    <source>
        <dbReference type="EMBL" id="PRD52446.1"/>
    </source>
</evidence>
<dbReference type="CDD" id="cd00082">
    <property type="entry name" value="HisKA"/>
    <property type="match status" value="1"/>
</dbReference>
<dbReference type="RefSeq" id="WP_105734955.1">
    <property type="nucleotide sequence ID" value="NZ_PVBT01000004.1"/>
</dbReference>
<dbReference type="EC" id="2.7.13.3" evidence="3"/>
<keyword evidence="10 11" id="KW-0472">Membrane</keyword>
<protein>
    <recommendedName>
        <fullName evidence="3">histidine kinase</fullName>
        <ecNumber evidence="3">2.7.13.3</ecNumber>
    </recommendedName>
</protein>
<reference evidence="13 14" key="1">
    <citation type="submission" date="2018-02" db="EMBL/GenBank/DDBJ databases">
        <title>The draft genome of Phyllobacterium myrsinacearum DSM5892.</title>
        <authorList>
            <person name="Li L."/>
            <person name="Liu L."/>
            <person name="Zhang X."/>
            <person name="Wang T."/>
        </authorList>
    </citation>
    <scope>NUCLEOTIDE SEQUENCE [LARGE SCALE GENOMIC DNA]</scope>
    <source>
        <strain evidence="13 14">DSM 5892</strain>
    </source>
</reference>
<feature type="transmembrane region" description="Helical" evidence="11">
    <location>
        <begin position="167"/>
        <end position="187"/>
    </location>
</feature>
<evidence type="ECO:0000256" key="8">
    <source>
        <dbReference type="ARBA" id="ARBA00022989"/>
    </source>
</evidence>
<evidence type="ECO:0000313" key="14">
    <source>
        <dbReference type="Proteomes" id="UP000238563"/>
    </source>
</evidence>
<accession>A0A2S9JHI7</accession>
<feature type="transmembrane region" description="Helical" evidence="11">
    <location>
        <begin position="141"/>
        <end position="161"/>
    </location>
</feature>